<gene>
    <name evidence="1" type="ORF">PG2T_13475</name>
</gene>
<dbReference type="EMBL" id="CP014671">
    <property type="protein sequence ID" value="ANX05087.1"/>
    <property type="molecule type" value="Genomic_DNA"/>
</dbReference>
<accession>A0A1B1YWN8</accession>
<keyword evidence="2" id="KW-1185">Reference proteome</keyword>
<dbReference type="Proteomes" id="UP000092952">
    <property type="component" value="Chromosome"/>
</dbReference>
<dbReference type="AlphaFoldDB" id="A0A1B1YWN8"/>
<name>A0A1B1YWN8_9GAMM</name>
<dbReference type="KEGG" id="gbi:PG2T_13475"/>
<dbReference type="InParanoid" id="A0A1B1YWN8"/>
<proteinExistence type="predicted"/>
<evidence type="ECO:0000313" key="1">
    <source>
        <dbReference type="EMBL" id="ANX05087.1"/>
    </source>
</evidence>
<sequence>MPRIFDNIELPLLPALRETLALSQRADFCVGYFNLRGWRAVDDLVGRWSGDAGEQARVLVGMQSLPDEALRKAYSLHHTQAPTLGNSTSQGLRRQAVKKAALNAYADVSHGPIA</sequence>
<reference evidence="2" key="1">
    <citation type="submission" date="2016-03" db="EMBL/GenBank/DDBJ databases">
        <title>Complete genome sequence of Solimmundus cernigliae, representing a novel lineage of polycyclic aromatic hydrocarbon degraders within the Gammaproteobacteria.</title>
        <authorList>
            <person name="Singleton D.R."/>
            <person name="Dickey A.N."/>
            <person name="Scholl E.H."/>
            <person name="Wright F.A."/>
            <person name="Aitken M.D."/>
        </authorList>
    </citation>
    <scope>NUCLEOTIDE SEQUENCE [LARGE SCALE GENOMIC DNA]</scope>
    <source>
        <strain evidence="2">TR3.2</strain>
    </source>
</reference>
<organism evidence="1 2">
    <name type="scientific">Immundisolibacter cernigliae</name>
    <dbReference type="NCBI Taxonomy" id="1810504"/>
    <lineage>
        <taxon>Bacteria</taxon>
        <taxon>Pseudomonadati</taxon>
        <taxon>Pseudomonadota</taxon>
        <taxon>Gammaproteobacteria</taxon>
        <taxon>Immundisolibacterales</taxon>
        <taxon>Immundisolibacteraceae</taxon>
        <taxon>Immundisolibacter</taxon>
    </lineage>
</organism>
<dbReference type="OrthoDB" id="9814088at2"/>
<evidence type="ECO:0000313" key="2">
    <source>
        <dbReference type="Proteomes" id="UP000092952"/>
    </source>
</evidence>
<protein>
    <submittedName>
        <fullName evidence="1">Uncharacterized protein</fullName>
    </submittedName>
</protein>
<dbReference type="RefSeq" id="WP_068806567.1">
    <property type="nucleotide sequence ID" value="NZ_CP014671.1"/>
</dbReference>